<accession>A0A7Y0L6Z1</accession>
<protein>
    <submittedName>
        <fullName evidence="7">Hydroxyacid dehydrogenase</fullName>
    </submittedName>
</protein>
<dbReference type="EMBL" id="JABBVZ010000039">
    <property type="protein sequence ID" value="NMP23064.1"/>
    <property type="molecule type" value="Genomic_DNA"/>
</dbReference>
<dbReference type="PANTHER" id="PTHR10996">
    <property type="entry name" value="2-HYDROXYACID DEHYDROGENASE-RELATED"/>
    <property type="match status" value="1"/>
</dbReference>
<evidence type="ECO:0000313" key="8">
    <source>
        <dbReference type="Proteomes" id="UP000533476"/>
    </source>
</evidence>
<feature type="domain" description="D-isomer specific 2-hydroxyacid dehydrogenase catalytic" evidence="5">
    <location>
        <begin position="4"/>
        <end position="314"/>
    </location>
</feature>
<dbReference type="AlphaFoldDB" id="A0A7Y0L6Z1"/>
<dbReference type="InterPro" id="IPR036291">
    <property type="entry name" value="NAD(P)-bd_dom_sf"/>
</dbReference>
<evidence type="ECO:0000256" key="2">
    <source>
        <dbReference type="ARBA" id="ARBA00023002"/>
    </source>
</evidence>
<dbReference type="InterPro" id="IPR006140">
    <property type="entry name" value="D-isomer_DH_NAD-bd"/>
</dbReference>
<evidence type="ECO:0000256" key="4">
    <source>
        <dbReference type="RuleBase" id="RU003719"/>
    </source>
</evidence>
<dbReference type="InterPro" id="IPR029753">
    <property type="entry name" value="D-isomer_DH_CS"/>
</dbReference>
<dbReference type="SUPFAM" id="SSF52283">
    <property type="entry name" value="Formate/glycerate dehydrogenase catalytic domain-like"/>
    <property type="match status" value="1"/>
</dbReference>
<dbReference type="Gene3D" id="3.40.50.720">
    <property type="entry name" value="NAD(P)-binding Rossmann-like Domain"/>
    <property type="match status" value="2"/>
</dbReference>
<dbReference type="GO" id="GO:0005829">
    <property type="term" value="C:cytosol"/>
    <property type="evidence" value="ECO:0007669"/>
    <property type="project" value="TreeGrafter"/>
</dbReference>
<dbReference type="CDD" id="cd12173">
    <property type="entry name" value="PGDH_4"/>
    <property type="match status" value="1"/>
</dbReference>
<comment type="similarity">
    <text evidence="1 4">Belongs to the D-isomer specific 2-hydroxyacid dehydrogenase family.</text>
</comment>
<dbReference type="GO" id="GO:0030267">
    <property type="term" value="F:glyoxylate reductase (NADPH) activity"/>
    <property type="evidence" value="ECO:0007669"/>
    <property type="project" value="TreeGrafter"/>
</dbReference>
<keyword evidence="2 4" id="KW-0560">Oxidoreductase</keyword>
<dbReference type="PROSITE" id="PS00671">
    <property type="entry name" value="D_2_HYDROXYACID_DH_3"/>
    <property type="match status" value="1"/>
</dbReference>
<dbReference type="Pfam" id="PF00389">
    <property type="entry name" value="2-Hacid_dh"/>
    <property type="match status" value="1"/>
</dbReference>
<gene>
    <name evidence="7" type="ORF">HIJ39_11995</name>
</gene>
<proteinExistence type="inferred from homology"/>
<dbReference type="PROSITE" id="PS00670">
    <property type="entry name" value="D_2_HYDROXYACID_DH_2"/>
    <property type="match status" value="1"/>
</dbReference>
<keyword evidence="8" id="KW-1185">Reference proteome</keyword>
<sequence>MVVISEWMDAQGLELLKQLPRPVSYQPDLWGDADALKRVLASASSLVVRNRTQVNAALLDSAPELKVVGRLGVGLDNIDVDACQERHVTVVYARGANAIAVVEYVIGALLYSMRPWQAWHDAARDGRWQRHLGGREIHGKTLGLVGMGDIGSRVARTARFLGMTVAAYDPHLAPFHALIADGTVSPESSLLDLVSRCDALTLHAPLRPETTHLIDREILRNAKPGLVLINTARGALIDESALNEALHEGRLGSVFLDVREAEPPAMPDPLASFPNVHLTPHLAGLTQEALGRTTSLVLEDVERVLSGRPPRSPVRWP</sequence>
<comment type="caution">
    <text evidence="7">The sequence shown here is derived from an EMBL/GenBank/DDBJ whole genome shotgun (WGS) entry which is preliminary data.</text>
</comment>
<evidence type="ECO:0000259" key="6">
    <source>
        <dbReference type="Pfam" id="PF02826"/>
    </source>
</evidence>
<name>A0A7Y0L6Z1_9FIRM</name>
<dbReference type="InterPro" id="IPR050223">
    <property type="entry name" value="D-isomer_2-hydroxyacid_DH"/>
</dbReference>
<dbReference type="GO" id="GO:0016618">
    <property type="term" value="F:hydroxypyruvate reductase [NAD(P)H] activity"/>
    <property type="evidence" value="ECO:0007669"/>
    <property type="project" value="TreeGrafter"/>
</dbReference>
<feature type="domain" description="D-isomer specific 2-hydroxyacid dehydrogenase NAD-binding" evidence="6">
    <location>
        <begin position="107"/>
        <end position="283"/>
    </location>
</feature>
<keyword evidence="3" id="KW-0520">NAD</keyword>
<organism evidence="7 8">
    <name type="scientific">Sulfobacillus harzensis</name>
    <dbReference type="NCBI Taxonomy" id="2729629"/>
    <lineage>
        <taxon>Bacteria</taxon>
        <taxon>Bacillati</taxon>
        <taxon>Bacillota</taxon>
        <taxon>Clostridia</taxon>
        <taxon>Eubacteriales</taxon>
        <taxon>Clostridiales Family XVII. Incertae Sedis</taxon>
        <taxon>Sulfobacillus</taxon>
    </lineage>
</organism>
<dbReference type="Pfam" id="PF02826">
    <property type="entry name" value="2-Hacid_dh_C"/>
    <property type="match status" value="1"/>
</dbReference>
<evidence type="ECO:0000256" key="1">
    <source>
        <dbReference type="ARBA" id="ARBA00005854"/>
    </source>
</evidence>
<dbReference type="GO" id="GO:0051287">
    <property type="term" value="F:NAD binding"/>
    <property type="evidence" value="ECO:0007669"/>
    <property type="project" value="InterPro"/>
</dbReference>
<dbReference type="SUPFAM" id="SSF51735">
    <property type="entry name" value="NAD(P)-binding Rossmann-fold domains"/>
    <property type="match status" value="1"/>
</dbReference>
<dbReference type="InterPro" id="IPR006139">
    <property type="entry name" value="D-isomer_2_OHA_DH_cat_dom"/>
</dbReference>
<reference evidence="7 8" key="1">
    <citation type="submission" date="2020-04" db="EMBL/GenBank/DDBJ databases">
        <authorList>
            <person name="Zhang R."/>
            <person name="Schippers A."/>
        </authorList>
    </citation>
    <scope>NUCLEOTIDE SEQUENCE [LARGE SCALE GENOMIC DNA]</scope>
    <source>
        <strain evidence="7 8">DSM 109850</strain>
    </source>
</reference>
<dbReference type="PANTHER" id="PTHR10996:SF178">
    <property type="entry name" value="2-HYDROXYACID DEHYDROGENASE YGL185C-RELATED"/>
    <property type="match status" value="1"/>
</dbReference>
<evidence type="ECO:0000259" key="5">
    <source>
        <dbReference type="Pfam" id="PF00389"/>
    </source>
</evidence>
<evidence type="ECO:0000256" key="3">
    <source>
        <dbReference type="ARBA" id="ARBA00023027"/>
    </source>
</evidence>
<evidence type="ECO:0000313" key="7">
    <source>
        <dbReference type="EMBL" id="NMP23064.1"/>
    </source>
</evidence>
<dbReference type="RefSeq" id="WP_169099989.1">
    <property type="nucleotide sequence ID" value="NZ_JABBVZ010000039.1"/>
</dbReference>
<dbReference type="Proteomes" id="UP000533476">
    <property type="component" value="Unassembled WGS sequence"/>
</dbReference>